<name>A0A433DIE8_9FUNG</name>
<dbReference type="GO" id="GO:0006096">
    <property type="term" value="P:glycolytic process"/>
    <property type="evidence" value="ECO:0007669"/>
    <property type="project" value="UniProtKB-UniPathway"/>
</dbReference>
<dbReference type="Pfam" id="PF00349">
    <property type="entry name" value="Hexokinase_1"/>
    <property type="match status" value="1"/>
</dbReference>
<dbReference type="GO" id="GO:0005536">
    <property type="term" value="F:D-glucose binding"/>
    <property type="evidence" value="ECO:0007669"/>
    <property type="project" value="InterPro"/>
</dbReference>
<gene>
    <name evidence="9" type="ORF">BC936DRAFT_138467</name>
</gene>
<dbReference type="GO" id="GO:0005524">
    <property type="term" value="F:ATP binding"/>
    <property type="evidence" value="ECO:0007669"/>
    <property type="project" value="UniProtKB-UniRule"/>
</dbReference>
<dbReference type="PROSITE" id="PS51748">
    <property type="entry name" value="HEXOKINASE_2"/>
    <property type="match status" value="1"/>
</dbReference>
<dbReference type="GO" id="GO:0005829">
    <property type="term" value="C:cytosol"/>
    <property type="evidence" value="ECO:0007669"/>
    <property type="project" value="TreeGrafter"/>
</dbReference>
<feature type="domain" description="Hexokinase N-terminal" evidence="7">
    <location>
        <begin position="40"/>
        <end position="241"/>
    </location>
</feature>
<keyword evidence="10" id="KW-1185">Reference proteome</keyword>
<evidence type="ECO:0000259" key="7">
    <source>
        <dbReference type="Pfam" id="PF00349"/>
    </source>
</evidence>
<dbReference type="OrthoDB" id="419537at2759"/>
<accession>A0A433DIE8</accession>
<proteinExistence type="inferred from homology"/>
<dbReference type="AlphaFoldDB" id="A0A433DIE8"/>
<feature type="domain" description="Hexokinase C-terminal" evidence="8">
    <location>
        <begin position="247"/>
        <end position="507"/>
    </location>
</feature>
<dbReference type="Gene3D" id="3.40.367.20">
    <property type="match status" value="1"/>
</dbReference>
<evidence type="ECO:0000313" key="9">
    <source>
        <dbReference type="EMBL" id="RUP50597.1"/>
    </source>
</evidence>
<dbReference type="InterPro" id="IPR022672">
    <property type="entry name" value="Hexokinase_N"/>
</dbReference>
<evidence type="ECO:0000256" key="2">
    <source>
        <dbReference type="ARBA" id="ARBA00022679"/>
    </source>
</evidence>
<keyword evidence="6" id="KW-0324">Glycolysis</keyword>
<evidence type="ECO:0000313" key="10">
    <source>
        <dbReference type="Proteomes" id="UP000268093"/>
    </source>
</evidence>
<dbReference type="EC" id="2.7.1.-" evidence="6"/>
<dbReference type="GO" id="GO:0005739">
    <property type="term" value="C:mitochondrion"/>
    <property type="evidence" value="ECO:0007669"/>
    <property type="project" value="TreeGrafter"/>
</dbReference>
<comment type="similarity">
    <text evidence="1 6">Belongs to the hexokinase family.</text>
</comment>
<dbReference type="EMBL" id="RBNI01001315">
    <property type="protein sequence ID" value="RUP50597.1"/>
    <property type="molecule type" value="Genomic_DNA"/>
</dbReference>
<dbReference type="Gene3D" id="3.30.420.40">
    <property type="match status" value="1"/>
</dbReference>
<evidence type="ECO:0000256" key="6">
    <source>
        <dbReference type="RuleBase" id="RU362007"/>
    </source>
</evidence>
<dbReference type="GO" id="GO:0006013">
    <property type="term" value="P:mannose metabolic process"/>
    <property type="evidence" value="ECO:0007669"/>
    <property type="project" value="TreeGrafter"/>
</dbReference>
<reference evidence="9 10" key="1">
    <citation type="journal article" date="2018" name="New Phytol.">
        <title>Phylogenomics of Endogonaceae and evolution of mycorrhizas within Mucoromycota.</title>
        <authorList>
            <person name="Chang Y."/>
            <person name="Desiro A."/>
            <person name="Na H."/>
            <person name="Sandor L."/>
            <person name="Lipzen A."/>
            <person name="Clum A."/>
            <person name="Barry K."/>
            <person name="Grigoriev I.V."/>
            <person name="Martin F.M."/>
            <person name="Stajich J.E."/>
            <person name="Smith M.E."/>
            <person name="Bonito G."/>
            <person name="Spatafora J.W."/>
        </authorList>
    </citation>
    <scope>NUCLEOTIDE SEQUENCE [LARGE SCALE GENOMIC DNA]</scope>
    <source>
        <strain evidence="9 10">GMNB39</strain>
    </source>
</reference>
<comment type="caution">
    <text evidence="9">The sequence shown here is derived from an EMBL/GenBank/DDBJ whole genome shotgun (WGS) entry which is preliminary data.</text>
</comment>
<keyword evidence="4 6" id="KW-0418">Kinase</keyword>
<dbReference type="Pfam" id="PF03727">
    <property type="entry name" value="Hexokinase_2"/>
    <property type="match status" value="1"/>
</dbReference>
<dbReference type="PANTHER" id="PTHR19443">
    <property type="entry name" value="HEXOKINASE"/>
    <property type="match status" value="1"/>
</dbReference>
<dbReference type="GO" id="GO:0004340">
    <property type="term" value="F:glucokinase activity"/>
    <property type="evidence" value="ECO:0007669"/>
    <property type="project" value="TreeGrafter"/>
</dbReference>
<dbReference type="UniPathway" id="UPA00109">
    <property type="reaction ID" value="UER00180"/>
</dbReference>
<dbReference type="GO" id="GO:0019158">
    <property type="term" value="F:mannokinase activity"/>
    <property type="evidence" value="ECO:0007669"/>
    <property type="project" value="TreeGrafter"/>
</dbReference>
<evidence type="ECO:0000256" key="3">
    <source>
        <dbReference type="ARBA" id="ARBA00022741"/>
    </source>
</evidence>
<evidence type="ECO:0000256" key="1">
    <source>
        <dbReference type="ARBA" id="ARBA00009225"/>
    </source>
</evidence>
<sequence length="512" mass="55982">TTFFRQFEFTPPWPCNCASLQSFPPSLSITATNMGADDLLHDIKAQFTFTPEKLNTVINGFNNELEIGLRTASEGLATMIPSFVTSLPTGNEKGTYISLDLGGTNLRAAAVQLLGGGKVEVLEVKSTVTDELRRGSGEALFDWMAVNVRELIEVKAKHLFTAEEIRGDKTLSIGVTWSFPIAQTDINRGNVLRMGKGFILTGIDGRDLVELFHEAFSRKKLNVQVTAIVNDTVGTLVAHAYENPSARIGFIYATGVNAAYPERIALIPKLPASIRNAAGPDDFMLINTEIDIFGDGSYLPLTEYDISLDTQSVQAGFQPYEKMMSGMYLGELFRLIASEFIKRGHLFGGQVPKGWDVAYSFETASMGNLERSILRRPEIYSFIPSSDTTKDRADSIELLTNKYTFPHPPTAEDVRTLQQIAAIIATRAAALCAAALASMIKKQNLDDSSLTSPIVIGMNGSTFQFYPRTEERIHAALRQIFGTSVSERIRLEVANDGGTIGAALAAMLSLKH</sequence>
<dbReference type="PRINTS" id="PR00475">
    <property type="entry name" value="HEXOKINASE"/>
</dbReference>
<evidence type="ECO:0000256" key="5">
    <source>
        <dbReference type="ARBA" id="ARBA00022840"/>
    </source>
</evidence>
<dbReference type="GO" id="GO:0006006">
    <property type="term" value="P:glucose metabolic process"/>
    <property type="evidence" value="ECO:0007669"/>
    <property type="project" value="TreeGrafter"/>
</dbReference>
<dbReference type="Proteomes" id="UP000268093">
    <property type="component" value="Unassembled WGS sequence"/>
</dbReference>
<evidence type="ECO:0000259" key="8">
    <source>
        <dbReference type="Pfam" id="PF03727"/>
    </source>
</evidence>
<feature type="non-terminal residue" evidence="9">
    <location>
        <position position="1"/>
    </location>
</feature>
<dbReference type="InterPro" id="IPR043129">
    <property type="entry name" value="ATPase_NBD"/>
</dbReference>
<protein>
    <recommendedName>
        <fullName evidence="6">Phosphotransferase</fullName>
        <ecNumber evidence="6">2.7.1.-</ecNumber>
    </recommendedName>
</protein>
<keyword evidence="5 6" id="KW-0067">ATP-binding</keyword>
<keyword evidence="2 6" id="KW-0808">Transferase</keyword>
<evidence type="ECO:0000256" key="4">
    <source>
        <dbReference type="ARBA" id="ARBA00022777"/>
    </source>
</evidence>
<dbReference type="GO" id="GO:0001678">
    <property type="term" value="P:intracellular glucose homeostasis"/>
    <property type="evidence" value="ECO:0007669"/>
    <property type="project" value="InterPro"/>
</dbReference>
<dbReference type="InterPro" id="IPR022673">
    <property type="entry name" value="Hexokinase_C"/>
</dbReference>
<dbReference type="PANTHER" id="PTHR19443:SF24">
    <property type="entry name" value="PHOSPHOTRANSFERASE"/>
    <property type="match status" value="1"/>
</dbReference>
<dbReference type="SUPFAM" id="SSF53067">
    <property type="entry name" value="Actin-like ATPase domain"/>
    <property type="match status" value="2"/>
</dbReference>
<keyword evidence="3 6" id="KW-0547">Nucleotide-binding</keyword>
<dbReference type="GO" id="GO:0008865">
    <property type="term" value="F:fructokinase activity"/>
    <property type="evidence" value="ECO:0007669"/>
    <property type="project" value="TreeGrafter"/>
</dbReference>
<organism evidence="9 10">
    <name type="scientific">Jimgerdemannia flammicorona</name>
    <dbReference type="NCBI Taxonomy" id="994334"/>
    <lineage>
        <taxon>Eukaryota</taxon>
        <taxon>Fungi</taxon>
        <taxon>Fungi incertae sedis</taxon>
        <taxon>Mucoromycota</taxon>
        <taxon>Mucoromycotina</taxon>
        <taxon>Endogonomycetes</taxon>
        <taxon>Endogonales</taxon>
        <taxon>Endogonaceae</taxon>
        <taxon>Jimgerdemannia</taxon>
    </lineage>
</organism>
<dbReference type="InterPro" id="IPR001312">
    <property type="entry name" value="Hexokinase"/>
</dbReference>